<proteinExistence type="predicted"/>
<organism evidence="1 2">
    <name type="scientific">Albimonas pacifica</name>
    <dbReference type="NCBI Taxonomy" id="1114924"/>
    <lineage>
        <taxon>Bacteria</taxon>
        <taxon>Pseudomonadati</taxon>
        <taxon>Pseudomonadota</taxon>
        <taxon>Alphaproteobacteria</taxon>
        <taxon>Rhodobacterales</taxon>
        <taxon>Paracoccaceae</taxon>
        <taxon>Albimonas</taxon>
    </lineage>
</organism>
<keyword evidence="2" id="KW-1185">Reference proteome</keyword>
<gene>
    <name evidence="1" type="ORF">SAMN05216258_11020</name>
</gene>
<protein>
    <submittedName>
        <fullName evidence="1">Uncharacterized protein</fullName>
    </submittedName>
</protein>
<evidence type="ECO:0000313" key="1">
    <source>
        <dbReference type="EMBL" id="SFI83922.1"/>
    </source>
</evidence>
<reference evidence="1 2" key="1">
    <citation type="submission" date="2016-10" db="EMBL/GenBank/DDBJ databases">
        <authorList>
            <person name="de Groot N.N."/>
        </authorList>
    </citation>
    <scope>NUCLEOTIDE SEQUENCE [LARGE SCALE GENOMIC DNA]</scope>
    <source>
        <strain evidence="1 2">CGMCC 1.11030</strain>
    </source>
</reference>
<accession>A0A1I3LGM8</accession>
<dbReference type="AlphaFoldDB" id="A0A1I3LGM8"/>
<sequence length="79" mass="8717">MSTYRKRFLDGTEHDVYEVLIAFGVTCPACQHAIKKLLAAGQRGSKGKAQDLKEAEASVARARQIEEALRERAEREAAA</sequence>
<dbReference type="STRING" id="1114924.SAMN05216258_11020"/>
<dbReference type="RefSeq" id="WP_092863054.1">
    <property type="nucleotide sequence ID" value="NZ_FOQH01000010.1"/>
</dbReference>
<dbReference type="EMBL" id="FOQH01000010">
    <property type="protein sequence ID" value="SFI83922.1"/>
    <property type="molecule type" value="Genomic_DNA"/>
</dbReference>
<name>A0A1I3LGM8_9RHOB</name>
<dbReference type="Proteomes" id="UP000199377">
    <property type="component" value="Unassembled WGS sequence"/>
</dbReference>
<dbReference type="OrthoDB" id="6198929at2"/>
<evidence type="ECO:0000313" key="2">
    <source>
        <dbReference type="Proteomes" id="UP000199377"/>
    </source>
</evidence>